<dbReference type="GO" id="GO:0000978">
    <property type="term" value="F:RNA polymerase II cis-regulatory region sequence-specific DNA binding"/>
    <property type="evidence" value="ECO:0007669"/>
    <property type="project" value="TreeGrafter"/>
</dbReference>
<evidence type="ECO:0000256" key="4">
    <source>
        <dbReference type="SAM" id="MobiDB-lite"/>
    </source>
</evidence>
<dbReference type="SUPFAM" id="SSF47459">
    <property type="entry name" value="HLH, helix-loop-helix DNA-binding domain"/>
    <property type="match status" value="1"/>
</dbReference>
<sequence length="205" mass="22358">MKLVYDSSTTIRDGYASDDSVEFGLQKTEARLRGELGIILIRKGMEVDAGWVGGKDKVGAALPVAAIGLPWTAVTSARTAVAEGCRPASWCAECSPTAAERWRQQNVNGAFADLRRLVPTHPPDKKLSKNEILRLAIRYIKLLTSILEYQKKNEPQEEVQEETTVRPGSIKAEPQAVDEMSDASSPASSLSSVSSHTDGQEERVF</sequence>
<dbReference type="SMART" id="SM00353">
    <property type="entry name" value="HLH"/>
    <property type="match status" value="1"/>
</dbReference>
<dbReference type="InterPro" id="IPR040238">
    <property type="entry name" value="TAL-like"/>
</dbReference>
<dbReference type="Gene3D" id="4.10.280.10">
    <property type="entry name" value="Helix-loop-helix DNA-binding domain"/>
    <property type="match status" value="1"/>
</dbReference>
<evidence type="ECO:0000256" key="1">
    <source>
        <dbReference type="ARBA" id="ARBA00023015"/>
    </source>
</evidence>
<evidence type="ECO:0000259" key="5">
    <source>
        <dbReference type="PROSITE" id="PS50888"/>
    </source>
</evidence>
<dbReference type="Pfam" id="PF00010">
    <property type="entry name" value="HLH"/>
    <property type="match status" value="1"/>
</dbReference>
<dbReference type="GO" id="GO:0000981">
    <property type="term" value="F:DNA-binding transcription factor activity, RNA polymerase II-specific"/>
    <property type="evidence" value="ECO:0007669"/>
    <property type="project" value="InterPro"/>
</dbReference>
<feature type="region of interest" description="Disordered" evidence="4">
    <location>
        <begin position="153"/>
        <end position="205"/>
    </location>
</feature>
<dbReference type="InterPro" id="IPR036638">
    <property type="entry name" value="HLH_DNA-bd_sf"/>
</dbReference>
<dbReference type="CDD" id="cd19708">
    <property type="entry name" value="bHLH_TS_dHLH3B_like"/>
    <property type="match status" value="1"/>
</dbReference>
<proteinExistence type="predicted"/>
<dbReference type="AlphaFoldDB" id="A0A8T0FXS8"/>
<dbReference type="PROSITE" id="PS50888">
    <property type="entry name" value="BHLH"/>
    <property type="match status" value="1"/>
</dbReference>
<keyword evidence="3" id="KW-0804">Transcription</keyword>
<feature type="domain" description="BHLH" evidence="5">
    <location>
        <begin position="91"/>
        <end position="143"/>
    </location>
</feature>
<keyword evidence="7" id="KW-1185">Reference proteome</keyword>
<comment type="caution">
    <text evidence="6">The sequence shown here is derived from an EMBL/GenBank/DDBJ whole genome shotgun (WGS) entry which is preliminary data.</text>
</comment>
<feature type="compositionally biased region" description="Low complexity" evidence="4">
    <location>
        <begin position="182"/>
        <end position="195"/>
    </location>
</feature>
<keyword evidence="2" id="KW-0238">DNA-binding</keyword>
<evidence type="ECO:0000313" key="6">
    <source>
        <dbReference type="EMBL" id="KAF8795887.1"/>
    </source>
</evidence>
<evidence type="ECO:0000256" key="2">
    <source>
        <dbReference type="ARBA" id="ARBA00023125"/>
    </source>
</evidence>
<keyword evidence="1" id="KW-0805">Transcription regulation</keyword>
<dbReference type="GO" id="GO:0046983">
    <property type="term" value="F:protein dimerization activity"/>
    <property type="evidence" value="ECO:0007669"/>
    <property type="project" value="InterPro"/>
</dbReference>
<evidence type="ECO:0000256" key="3">
    <source>
        <dbReference type="ARBA" id="ARBA00023163"/>
    </source>
</evidence>
<dbReference type="PANTHER" id="PTHR13864">
    <property type="entry name" value="T-CELL ACUTE LYMPHOCYTIC LEUKEMIA/STEM CELL LEUKEMIA-RELATED"/>
    <property type="match status" value="1"/>
</dbReference>
<protein>
    <submittedName>
        <fullName evidence="6">T-cell acute lymphocytic leukemia protein 1 like protein</fullName>
    </submittedName>
</protein>
<evidence type="ECO:0000313" key="7">
    <source>
        <dbReference type="Proteomes" id="UP000807504"/>
    </source>
</evidence>
<organism evidence="6 7">
    <name type="scientific">Argiope bruennichi</name>
    <name type="common">Wasp spider</name>
    <name type="synonym">Aranea bruennichi</name>
    <dbReference type="NCBI Taxonomy" id="94029"/>
    <lineage>
        <taxon>Eukaryota</taxon>
        <taxon>Metazoa</taxon>
        <taxon>Ecdysozoa</taxon>
        <taxon>Arthropoda</taxon>
        <taxon>Chelicerata</taxon>
        <taxon>Arachnida</taxon>
        <taxon>Araneae</taxon>
        <taxon>Araneomorphae</taxon>
        <taxon>Entelegynae</taxon>
        <taxon>Araneoidea</taxon>
        <taxon>Araneidae</taxon>
        <taxon>Argiope</taxon>
    </lineage>
</organism>
<dbReference type="InterPro" id="IPR011598">
    <property type="entry name" value="bHLH_dom"/>
</dbReference>
<reference evidence="6" key="1">
    <citation type="journal article" date="2020" name="bioRxiv">
        <title>Chromosome-level reference genome of the European wasp spider Argiope bruennichi: a resource for studies on range expansion and evolutionary adaptation.</title>
        <authorList>
            <person name="Sheffer M.M."/>
            <person name="Hoppe A."/>
            <person name="Krehenwinkel H."/>
            <person name="Uhl G."/>
            <person name="Kuss A.W."/>
            <person name="Jensen L."/>
            <person name="Jensen C."/>
            <person name="Gillespie R.G."/>
            <person name="Hoff K.J."/>
            <person name="Prost S."/>
        </authorList>
    </citation>
    <scope>NUCLEOTIDE SEQUENCE</scope>
</reference>
<reference evidence="6" key="2">
    <citation type="submission" date="2020-06" db="EMBL/GenBank/DDBJ databases">
        <authorList>
            <person name="Sheffer M."/>
        </authorList>
    </citation>
    <scope>NUCLEOTIDE SEQUENCE</scope>
</reference>
<accession>A0A8T0FXS8</accession>
<dbReference type="PANTHER" id="PTHR13864:SF15">
    <property type="entry name" value="T-CELL ACUTE LYMPHOCYTIC LEUKEMIA PROTEIN 1 HOMOLOG-RELATED"/>
    <property type="match status" value="1"/>
</dbReference>
<gene>
    <name evidence="6" type="ORF">HNY73_000334</name>
</gene>
<dbReference type="EMBL" id="JABXBU010000001">
    <property type="protein sequence ID" value="KAF8795887.1"/>
    <property type="molecule type" value="Genomic_DNA"/>
</dbReference>
<dbReference type="Proteomes" id="UP000807504">
    <property type="component" value="Unassembled WGS sequence"/>
</dbReference>
<name>A0A8T0FXS8_ARGBR</name>